<evidence type="ECO:0000313" key="1">
    <source>
        <dbReference type="EMBL" id="KAG5268667.1"/>
    </source>
</evidence>
<gene>
    <name evidence="1" type="ORF">AALO_G00215080</name>
</gene>
<evidence type="ECO:0000313" key="2">
    <source>
        <dbReference type="Proteomes" id="UP000823561"/>
    </source>
</evidence>
<proteinExistence type="predicted"/>
<accession>A0AAV6G3L8</accession>
<dbReference type="EMBL" id="JADWDJ010000016">
    <property type="protein sequence ID" value="KAG5268667.1"/>
    <property type="molecule type" value="Genomic_DNA"/>
</dbReference>
<dbReference type="Proteomes" id="UP000823561">
    <property type="component" value="Chromosome 16"/>
</dbReference>
<keyword evidence="2" id="KW-1185">Reference proteome</keyword>
<name>A0AAV6G3L8_9TELE</name>
<comment type="caution">
    <text evidence="1">The sequence shown here is derived from an EMBL/GenBank/DDBJ whole genome shotgun (WGS) entry which is preliminary data.</text>
</comment>
<organism evidence="1 2">
    <name type="scientific">Alosa alosa</name>
    <name type="common">allis shad</name>
    <dbReference type="NCBI Taxonomy" id="278164"/>
    <lineage>
        <taxon>Eukaryota</taxon>
        <taxon>Metazoa</taxon>
        <taxon>Chordata</taxon>
        <taxon>Craniata</taxon>
        <taxon>Vertebrata</taxon>
        <taxon>Euteleostomi</taxon>
        <taxon>Actinopterygii</taxon>
        <taxon>Neopterygii</taxon>
        <taxon>Teleostei</taxon>
        <taxon>Clupei</taxon>
        <taxon>Clupeiformes</taxon>
        <taxon>Clupeoidei</taxon>
        <taxon>Clupeidae</taxon>
        <taxon>Alosa</taxon>
    </lineage>
</organism>
<protein>
    <recommendedName>
        <fullName evidence="3">Rad60/SUMO-like domain-containing protein</fullName>
    </recommendedName>
</protein>
<dbReference type="AlphaFoldDB" id="A0AAV6G3L8"/>
<evidence type="ECO:0008006" key="3">
    <source>
        <dbReference type="Google" id="ProtNLM"/>
    </source>
</evidence>
<reference evidence="1" key="1">
    <citation type="submission" date="2020-10" db="EMBL/GenBank/DDBJ databases">
        <title>Chromosome-scale genome assembly of the Allis shad, Alosa alosa.</title>
        <authorList>
            <person name="Margot Z."/>
            <person name="Christophe K."/>
            <person name="Cabau C."/>
            <person name="Louis A."/>
            <person name="Berthelot C."/>
            <person name="Parey E."/>
            <person name="Roest Crollius H."/>
            <person name="Montfort J."/>
            <person name="Robinson-Rechavi M."/>
            <person name="Bucao C."/>
            <person name="Bouchez O."/>
            <person name="Gislard M."/>
            <person name="Lluch J."/>
            <person name="Milhes M."/>
            <person name="Lampietro C."/>
            <person name="Lopez Roques C."/>
            <person name="Donnadieu C."/>
            <person name="Braasch I."/>
            <person name="Desvignes T."/>
            <person name="Postlethwait J."/>
            <person name="Bobe J."/>
            <person name="Guiguen Y."/>
        </authorList>
    </citation>
    <scope>NUCLEOTIDE SEQUENCE</scope>
    <source>
        <strain evidence="1">M-15738</strain>
        <tissue evidence="1">Blood</tissue>
    </source>
</reference>
<sequence>MIGQICGKVAVFGQNCEAGLVKEVKFRLSAILFIITAVEVDLEKTILQDVKKMENRNVVKVKFKDHKKYVFSPTTFTFEAFLECVARKFDLPTMDFKVFDDSKTEVDQEAFEYLMMQPDVGVLEIVVRDNF</sequence>